<evidence type="ECO:0000313" key="17">
    <source>
        <dbReference type="EMBL" id="MBM7631568.1"/>
    </source>
</evidence>
<evidence type="ECO:0000256" key="10">
    <source>
        <dbReference type="ARBA" id="ARBA00022840"/>
    </source>
</evidence>
<dbReference type="InterPro" id="IPR036097">
    <property type="entry name" value="HisK_dim/P_sf"/>
</dbReference>
<dbReference type="Proteomes" id="UP000741863">
    <property type="component" value="Unassembled WGS sequence"/>
</dbReference>
<dbReference type="CDD" id="cd00082">
    <property type="entry name" value="HisKA"/>
    <property type="match status" value="1"/>
</dbReference>
<organism evidence="17 18">
    <name type="scientific">Geomicrobium sediminis</name>
    <dbReference type="NCBI Taxonomy" id="1347788"/>
    <lineage>
        <taxon>Bacteria</taxon>
        <taxon>Bacillati</taxon>
        <taxon>Bacillota</taxon>
        <taxon>Bacilli</taxon>
        <taxon>Bacillales</taxon>
        <taxon>Geomicrobium</taxon>
    </lineage>
</organism>
<feature type="domain" description="Histidine kinase" evidence="15">
    <location>
        <begin position="248"/>
        <end position="479"/>
    </location>
</feature>
<evidence type="ECO:0000256" key="8">
    <source>
        <dbReference type="ARBA" id="ARBA00022741"/>
    </source>
</evidence>
<evidence type="ECO:0000256" key="9">
    <source>
        <dbReference type="ARBA" id="ARBA00022777"/>
    </source>
</evidence>
<comment type="caution">
    <text evidence="17">The sequence shown here is derived from an EMBL/GenBank/DDBJ whole genome shotgun (WGS) entry which is preliminary data.</text>
</comment>
<evidence type="ECO:0000256" key="7">
    <source>
        <dbReference type="ARBA" id="ARBA00022692"/>
    </source>
</evidence>
<dbReference type="PROSITE" id="PS50109">
    <property type="entry name" value="HIS_KIN"/>
    <property type="match status" value="1"/>
</dbReference>
<keyword evidence="11 14" id="KW-1133">Transmembrane helix</keyword>
<evidence type="ECO:0000313" key="18">
    <source>
        <dbReference type="Proteomes" id="UP000741863"/>
    </source>
</evidence>
<dbReference type="CDD" id="cd00075">
    <property type="entry name" value="HATPase"/>
    <property type="match status" value="1"/>
</dbReference>
<dbReference type="InterPro" id="IPR004358">
    <property type="entry name" value="Sig_transdc_His_kin-like_C"/>
</dbReference>
<keyword evidence="12" id="KW-0902">Two-component regulatory system</keyword>
<evidence type="ECO:0000256" key="11">
    <source>
        <dbReference type="ARBA" id="ARBA00022989"/>
    </source>
</evidence>
<dbReference type="Gene3D" id="6.10.340.10">
    <property type="match status" value="1"/>
</dbReference>
<dbReference type="InterPro" id="IPR003660">
    <property type="entry name" value="HAMP_dom"/>
</dbReference>
<dbReference type="Pfam" id="PF00512">
    <property type="entry name" value="HisKA"/>
    <property type="match status" value="1"/>
</dbReference>
<dbReference type="InterPro" id="IPR003661">
    <property type="entry name" value="HisK_dim/P_dom"/>
</dbReference>
<feature type="transmembrane region" description="Helical" evidence="14">
    <location>
        <begin position="159"/>
        <end position="178"/>
    </location>
</feature>
<keyword evidence="8" id="KW-0547">Nucleotide-binding</keyword>
<keyword evidence="6" id="KW-0808">Transferase</keyword>
<dbReference type="PROSITE" id="PS50885">
    <property type="entry name" value="HAMP"/>
    <property type="match status" value="1"/>
</dbReference>
<dbReference type="Gene3D" id="1.10.287.130">
    <property type="match status" value="1"/>
</dbReference>
<keyword evidence="5" id="KW-0597">Phosphoprotein</keyword>
<accession>A0ABS2P830</accession>
<dbReference type="EC" id="2.7.13.3" evidence="3"/>
<dbReference type="RefSeq" id="WP_204695685.1">
    <property type="nucleotide sequence ID" value="NZ_JAFBEC010000002.1"/>
</dbReference>
<evidence type="ECO:0000256" key="12">
    <source>
        <dbReference type="ARBA" id="ARBA00023012"/>
    </source>
</evidence>
<keyword evidence="7 14" id="KW-0812">Transmembrane</keyword>
<name>A0ABS2P830_9BACL</name>
<evidence type="ECO:0000256" key="1">
    <source>
        <dbReference type="ARBA" id="ARBA00000085"/>
    </source>
</evidence>
<proteinExistence type="predicted"/>
<keyword evidence="10" id="KW-0067">ATP-binding</keyword>
<protein>
    <recommendedName>
        <fullName evidence="3">histidine kinase</fullName>
        <ecNumber evidence="3">2.7.13.3</ecNumber>
    </recommendedName>
</protein>
<dbReference type="PANTHER" id="PTHR45528">
    <property type="entry name" value="SENSOR HISTIDINE KINASE CPXA"/>
    <property type="match status" value="1"/>
</dbReference>
<dbReference type="Pfam" id="PF02518">
    <property type="entry name" value="HATPase_c"/>
    <property type="match status" value="1"/>
</dbReference>
<dbReference type="GO" id="GO:0016301">
    <property type="term" value="F:kinase activity"/>
    <property type="evidence" value="ECO:0007669"/>
    <property type="project" value="UniProtKB-KW"/>
</dbReference>
<evidence type="ECO:0000256" key="2">
    <source>
        <dbReference type="ARBA" id="ARBA00004651"/>
    </source>
</evidence>
<dbReference type="Gene3D" id="3.30.565.10">
    <property type="entry name" value="Histidine kinase-like ATPase, C-terminal domain"/>
    <property type="match status" value="1"/>
</dbReference>
<comment type="subcellular location">
    <subcellularLocation>
        <location evidence="2">Cell membrane</location>
        <topology evidence="2">Multi-pass membrane protein</topology>
    </subcellularLocation>
</comment>
<evidence type="ECO:0000256" key="3">
    <source>
        <dbReference type="ARBA" id="ARBA00012438"/>
    </source>
</evidence>
<evidence type="ECO:0000256" key="4">
    <source>
        <dbReference type="ARBA" id="ARBA00022475"/>
    </source>
</evidence>
<reference evidence="17 18" key="1">
    <citation type="submission" date="2021-01" db="EMBL/GenBank/DDBJ databases">
        <title>Genomic Encyclopedia of Type Strains, Phase IV (KMG-IV): sequencing the most valuable type-strain genomes for metagenomic binning, comparative biology and taxonomic classification.</title>
        <authorList>
            <person name="Goeker M."/>
        </authorList>
    </citation>
    <scope>NUCLEOTIDE SEQUENCE [LARGE SCALE GENOMIC DNA]</scope>
    <source>
        <strain evidence="17 18">DSM 25540</strain>
    </source>
</reference>
<keyword evidence="4" id="KW-1003">Cell membrane</keyword>
<dbReference type="InterPro" id="IPR050398">
    <property type="entry name" value="HssS/ArlS-like"/>
</dbReference>
<evidence type="ECO:0000256" key="6">
    <source>
        <dbReference type="ARBA" id="ARBA00022679"/>
    </source>
</evidence>
<dbReference type="EMBL" id="JAFBEC010000002">
    <property type="protein sequence ID" value="MBM7631568.1"/>
    <property type="molecule type" value="Genomic_DNA"/>
</dbReference>
<evidence type="ECO:0000259" key="16">
    <source>
        <dbReference type="PROSITE" id="PS50885"/>
    </source>
</evidence>
<evidence type="ECO:0000256" key="13">
    <source>
        <dbReference type="ARBA" id="ARBA00023136"/>
    </source>
</evidence>
<keyword evidence="18" id="KW-1185">Reference proteome</keyword>
<dbReference type="SMART" id="SM00388">
    <property type="entry name" value="HisKA"/>
    <property type="match status" value="1"/>
</dbReference>
<evidence type="ECO:0000259" key="15">
    <source>
        <dbReference type="PROSITE" id="PS50109"/>
    </source>
</evidence>
<dbReference type="InterPro" id="IPR036890">
    <property type="entry name" value="HATPase_C_sf"/>
</dbReference>
<dbReference type="PRINTS" id="PR00344">
    <property type="entry name" value="BCTRLSENSOR"/>
</dbReference>
<sequence>MKIRTWLFLSLLFVMVIPSLAVYSLYTLLTNWNEQQSLDEYLDFISTYREIKEPLQNPDLYTFHPTIHESLQETIEHVAQITLYRNDGYVVYETTSDTIGTRQAELRDLYDGLYEGNMTYRYFTIKEPVFVDEEIVGFYEVSMQRDDRVEYVQSRSTSILVLSAALFFLTGLLVWFQINRRINKPIKYLKNDMNEFVLRPKKMTTLAHPKNDEIGDLIKHFNYMKQEVVHAREEILREQKEKEMITAALSHDLKTPLTSVMAYTESMQQRPLTKSETDHYLTIIRNKSIQMQRLIEDIHTFTLLKNQQSVEQKVAVNGQEFFEMLVDGYDELASQHEINLQKEVKTFDSFDVQVNHMMRLVDNLVSNAIRYTPPTGKLYIGIYDQQLPSWLYKPIDVNFSTHGVLIVQNEGATISEKESKKIFEAFYQSEESRTKKAGQHSGLGLSVAKMITENHGGDIQFIPVPNKGTILMSTFVKRKDYDEKNVDE</sequence>
<keyword evidence="9 17" id="KW-0418">Kinase</keyword>
<dbReference type="SMART" id="SM00387">
    <property type="entry name" value="HATPase_c"/>
    <property type="match status" value="1"/>
</dbReference>
<gene>
    <name evidence="17" type="ORF">JOD17_000660</name>
</gene>
<evidence type="ECO:0000256" key="14">
    <source>
        <dbReference type="SAM" id="Phobius"/>
    </source>
</evidence>
<dbReference type="PANTHER" id="PTHR45528:SF1">
    <property type="entry name" value="SENSOR HISTIDINE KINASE CPXA"/>
    <property type="match status" value="1"/>
</dbReference>
<keyword evidence="13 14" id="KW-0472">Membrane</keyword>
<evidence type="ECO:0000256" key="5">
    <source>
        <dbReference type="ARBA" id="ARBA00022553"/>
    </source>
</evidence>
<dbReference type="InterPro" id="IPR005467">
    <property type="entry name" value="His_kinase_dom"/>
</dbReference>
<dbReference type="SUPFAM" id="SSF47384">
    <property type="entry name" value="Homodimeric domain of signal transducing histidine kinase"/>
    <property type="match status" value="1"/>
</dbReference>
<feature type="domain" description="HAMP" evidence="16">
    <location>
        <begin position="180"/>
        <end position="233"/>
    </location>
</feature>
<dbReference type="SUPFAM" id="SSF55874">
    <property type="entry name" value="ATPase domain of HSP90 chaperone/DNA topoisomerase II/histidine kinase"/>
    <property type="match status" value="1"/>
</dbReference>
<comment type="catalytic activity">
    <reaction evidence="1">
        <text>ATP + protein L-histidine = ADP + protein N-phospho-L-histidine.</text>
        <dbReference type="EC" id="2.7.13.3"/>
    </reaction>
</comment>
<dbReference type="InterPro" id="IPR003594">
    <property type="entry name" value="HATPase_dom"/>
</dbReference>